<comment type="similarity">
    <text evidence="2">Belongs to the UPF0496 family.</text>
</comment>
<comment type="caution">
    <text evidence="6">The sequence shown here is derived from an EMBL/GenBank/DDBJ whole genome shotgun (WGS) entry which is preliminary data.</text>
</comment>
<keyword evidence="7" id="KW-1185">Reference proteome</keyword>
<dbReference type="AlphaFoldDB" id="A0AAV8Q3P1"/>
<name>A0AAV8Q3P1_ENSVE</name>
<sequence>MLIRLNLFRDCKRQVQIGKREAVAPMSSSSFDLCEEYTNAFRTESYHEFWAQHLLNPDLPTVTKILTDLEKRYHPEIHVLLSDYYVETANASLVCGLLLKDIDQIRRRYPPLKPTLRSFVSDSRSRYGLQAIGDFLADVSKTTDSFDTVASSQRKFRAVQ</sequence>
<keyword evidence="3" id="KW-0812">Transmembrane</keyword>
<keyword evidence="4" id="KW-1133">Transmembrane helix</keyword>
<evidence type="ECO:0000313" key="6">
    <source>
        <dbReference type="EMBL" id="KAJ8467842.1"/>
    </source>
</evidence>
<dbReference type="Proteomes" id="UP001222027">
    <property type="component" value="Unassembled WGS sequence"/>
</dbReference>
<comment type="subcellular location">
    <subcellularLocation>
        <location evidence="1">Membrane</location>
    </subcellularLocation>
</comment>
<organism evidence="6 7">
    <name type="scientific">Ensete ventricosum</name>
    <name type="common">Abyssinian banana</name>
    <name type="synonym">Musa ensete</name>
    <dbReference type="NCBI Taxonomy" id="4639"/>
    <lineage>
        <taxon>Eukaryota</taxon>
        <taxon>Viridiplantae</taxon>
        <taxon>Streptophyta</taxon>
        <taxon>Embryophyta</taxon>
        <taxon>Tracheophyta</taxon>
        <taxon>Spermatophyta</taxon>
        <taxon>Magnoliopsida</taxon>
        <taxon>Liliopsida</taxon>
        <taxon>Zingiberales</taxon>
        <taxon>Musaceae</taxon>
        <taxon>Ensete</taxon>
    </lineage>
</organism>
<evidence type="ECO:0000256" key="5">
    <source>
        <dbReference type="ARBA" id="ARBA00023136"/>
    </source>
</evidence>
<dbReference type="GO" id="GO:0016020">
    <property type="term" value="C:membrane"/>
    <property type="evidence" value="ECO:0007669"/>
    <property type="project" value="UniProtKB-SubCell"/>
</dbReference>
<protein>
    <submittedName>
        <fullName evidence="6">Uncharacterized protein</fullName>
    </submittedName>
</protein>
<evidence type="ECO:0000313" key="7">
    <source>
        <dbReference type="Proteomes" id="UP001222027"/>
    </source>
</evidence>
<reference evidence="6 7" key="1">
    <citation type="submission" date="2022-12" db="EMBL/GenBank/DDBJ databases">
        <title>Chromosome-scale assembly of the Ensete ventricosum genome.</title>
        <authorList>
            <person name="Dussert Y."/>
            <person name="Stocks J."/>
            <person name="Wendawek A."/>
            <person name="Woldeyes F."/>
            <person name="Nichols R.A."/>
            <person name="Borrell J.S."/>
        </authorList>
    </citation>
    <scope>NUCLEOTIDE SEQUENCE [LARGE SCALE GENOMIC DNA]</scope>
    <source>
        <strain evidence="7">cv. Maze</strain>
        <tissue evidence="6">Seeds</tissue>
    </source>
</reference>
<dbReference type="PANTHER" id="PTHR31113">
    <property type="entry name" value="UPF0496 PROTEIN 3-RELATED"/>
    <property type="match status" value="1"/>
</dbReference>
<dbReference type="EMBL" id="JAQQAF010000008">
    <property type="protein sequence ID" value="KAJ8467842.1"/>
    <property type="molecule type" value="Genomic_DNA"/>
</dbReference>
<evidence type="ECO:0000256" key="1">
    <source>
        <dbReference type="ARBA" id="ARBA00004370"/>
    </source>
</evidence>
<proteinExistence type="inferred from homology"/>
<evidence type="ECO:0000256" key="2">
    <source>
        <dbReference type="ARBA" id="ARBA00009074"/>
    </source>
</evidence>
<evidence type="ECO:0000256" key="3">
    <source>
        <dbReference type="ARBA" id="ARBA00022692"/>
    </source>
</evidence>
<evidence type="ECO:0000256" key="4">
    <source>
        <dbReference type="ARBA" id="ARBA00022989"/>
    </source>
</evidence>
<dbReference type="PANTHER" id="PTHR31113:SF6">
    <property type="entry name" value="UPF0496 PROTEIN 3"/>
    <property type="match status" value="1"/>
</dbReference>
<keyword evidence="5" id="KW-0472">Membrane</keyword>
<dbReference type="InterPro" id="IPR007749">
    <property type="entry name" value="DUF677"/>
</dbReference>
<gene>
    <name evidence="6" type="ORF">OPV22_030394</name>
</gene>
<accession>A0AAV8Q3P1</accession>